<reference evidence="4 5" key="1">
    <citation type="submission" date="2020-01" db="EMBL/GenBank/DDBJ databases">
        <title>Vast differences in strain-level diversity in the gut microbiota of two closely related honey bee species.</title>
        <authorList>
            <person name="Ellegaard K.M."/>
            <person name="Suenami S."/>
            <person name="Miyazaki R."/>
            <person name="Engel P."/>
        </authorList>
    </citation>
    <scope>NUCLEOTIDE SEQUENCE [LARGE SCALE GENOMIC DNA]</scope>
    <source>
        <strain evidence="4 5">ESL0416</strain>
    </source>
</reference>
<dbReference type="PROSITE" id="PS00675">
    <property type="entry name" value="SIGMA54_INTERACT_1"/>
    <property type="match status" value="1"/>
</dbReference>
<accession>A0ABX8W809</accession>
<organism evidence="4 5">
    <name type="scientific">Lactobacillus panisapium</name>
    <dbReference type="NCBI Taxonomy" id="2012495"/>
    <lineage>
        <taxon>Bacteria</taxon>
        <taxon>Bacillati</taxon>
        <taxon>Bacillota</taxon>
        <taxon>Bacilli</taxon>
        <taxon>Lactobacillales</taxon>
        <taxon>Lactobacillaceae</taxon>
        <taxon>Lactobacillus</taxon>
    </lineage>
</organism>
<evidence type="ECO:0000256" key="2">
    <source>
        <dbReference type="ARBA" id="ARBA00022840"/>
    </source>
</evidence>
<dbReference type="PANTHER" id="PTHR24221:SF654">
    <property type="entry name" value="ATP-BINDING CASSETTE SUB-FAMILY B MEMBER 6"/>
    <property type="match status" value="1"/>
</dbReference>
<dbReference type="Proteomes" id="UP000826550">
    <property type="component" value="Chromosome"/>
</dbReference>
<keyword evidence="5" id="KW-1185">Reference proteome</keyword>
<dbReference type="InterPro" id="IPR003439">
    <property type="entry name" value="ABC_transporter-like_ATP-bd"/>
</dbReference>
<gene>
    <name evidence="4" type="ORF">GYM71_08185</name>
</gene>
<evidence type="ECO:0000313" key="5">
    <source>
        <dbReference type="Proteomes" id="UP000826550"/>
    </source>
</evidence>
<dbReference type="GO" id="GO:0005524">
    <property type="term" value="F:ATP binding"/>
    <property type="evidence" value="ECO:0007669"/>
    <property type="project" value="UniProtKB-KW"/>
</dbReference>
<name>A0ABX8W809_9LACO</name>
<dbReference type="InterPro" id="IPR027417">
    <property type="entry name" value="P-loop_NTPase"/>
</dbReference>
<dbReference type="Gene3D" id="3.40.50.300">
    <property type="entry name" value="P-loop containing nucleotide triphosphate hydrolases"/>
    <property type="match status" value="1"/>
</dbReference>
<dbReference type="Pfam" id="PF00005">
    <property type="entry name" value="ABC_tran"/>
    <property type="match status" value="1"/>
</dbReference>
<keyword evidence="2 4" id="KW-0067">ATP-binding</keyword>
<dbReference type="InterPro" id="IPR039421">
    <property type="entry name" value="Type_1_exporter"/>
</dbReference>
<evidence type="ECO:0000256" key="1">
    <source>
        <dbReference type="ARBA" id="ARBA00022741"/>
    </source>
</evidence>
<dbReference type="PANTHER" id="PTHR24221">
    <property type="entry name" value="ATP-BINDING CASSETTE SUB-FAMILY B"/>
    <property type="match status" value="1"/>
</dbReference>
<dbReference type="SUPFAM" id="SSF52540">
    <property type="entry name" value="P-loop containing nucleoside triphosphate hydrolases"/>
    <property type="match status" value="1"/>
</dbReference>
<dbReference type="InterPro" id="IPR003593">
    <property type="entry name" value="AAA+_ATPase"/>
</dbReference>
<protein>
    <submittedName>
        <fullName evidence="4">ATP-binding cassette domain-containing protein</fullName>
    </submittedName>
</protein>
<sequence>MIAGVEKDKNSSAELISQIEVENLALKYDHSPEIAYPNFTINEGEKVLLTGDSGTGKSTLLKAILGEIIYKNDVGDQITRDLKQIGYLAQDPKLFPGTIADNIVMLHHELYAKIPQLLNKVQLEADVMRFPAGVETVVDLDQDNLSGGQRQKVILAREEVFYNNFVLMDEATGAIDSKAPKKIIEYLVSTDKNIVLIAHNFDERITGLFDREIQLTGRSSLTLSCFYFLFSKFHSKIISFHV</sequence>
<dbReference type="InterPro" id="IPR025662">
    <property type="entry name" value="Sigma_54_int_dom_ATP-bd_1"/>
</dbReference>
<keyword evidence="1" id="KW-0547">Nucleotide-binding</keyword>
<dbReference type="RefSeq" id="WP_220220093.1">
    <property type="nucleotide sequence ID" value="NZ_CP048268.1"/>
</dbReference>
<feature type="domain" description="ABC transporter" evidence="3">
    <location>
        <begin position="19"/>
        <end position="242"/>
    </location>
</feature>
<evidence type="ECO:0000259" key="3">
    <source>
        <dbReference type="PROSITE" id="PS50893"/>
    </source>
</evidence>
<proteinExistence type="predicted"/>
<evidence type="ECO:0000313" key="4">
    <source>
        <dbReference type="EMBL" id="QYN53399.1"/>
    </source>
</evidence>
<dbReference type="SMART" id="SM00382">
    <property type="entry name" value="AAA"/>
    <property type="match status" value="1"/>
</dbReference>
<dbReference type="PROSITE" id="PS50893">
    <property type="entry name" value="ABC_TRANSPORTER_2"/>
    <property type="match status" value="1"/>
</dbReference>
<dbReference type="EMBL" id="CP048268">
    <property type="protein sequence ID" value="QYN53399.1"/>
    <property type="molecule type" value="Genomic_DNA"/>
</dbReference>